<dbReference type="EMBL" id="CP000416">
    <property type="protein sequence ID" value="ABJ64227.1"/>
    <property type="molecule type" value="Genomic_DNA"/>
</dbReference>
<dbReference type="KEGG" id="lbr:LVIS_1095"/>
<evidence type="ECO:0000313" key="2">
    <source>
        <dbReference type="EMBL" id="ABJ64227.1"/>
    </source>
</evidence>
<reference evidence="2 3" key="1">
    <citation type="journal article" date="2006" name="Proc. Natl. Acad. Sci. U.S.A.">
        <title>Comparative genomics of the lactic acid bacteria.</title>
        <authorList>
            <person name="Makarova K."/>
            <person name="Slesarev A."/>
            <person name="Wolf Y."/>
            <person name="Sorokin A."/>
            <person name="Mirkin B."/>
            <person name="Koonin E."/>
            <person name="Pavlov A."/>
            <person name="Pavlova N."/>
            <person name="Karamychev V."/>
            <person name="Polouchine N."/>
            <person name="Shakhova V."/>
            <person name="Grigoriev I."/>
            <person name="Lou Y."/>
            <person name="Rohksar D."/>
            <person name="Lucas S."/>
            <person name="Huang K."/>
            <person name="Goodstein D.M."/>
            <person name="Hawkins T."/>
            <person name="Plengvidhya V."/>
            <person name="Welker D."/>
            <person name="Hughes J."/>
            <person name="Goh Y."/>
            <person name="Benson A."/>
            <person name="Baldwin K."/>
            <person name="Lee J.H."/>
            <person name="Diaz-Muniz I."/>
            <person name="Dosti B."/>
            <person name="Smeianov V."/>
            <person name="Wechter W."/>
            <person name="Barabote R."/>
            <person name="Lorca G."/>
            <person name="Altermann E."/>
            <person name="Barrangou R."/>
            <person name="Ganesan B."/>
            <person name="Xie Y."/>
            <person name="Rawsthorne H."/>
            <person name="Tamir D."/>
            <person name="Parker C."/>
            <person name="Breidt F."/>
            <person name="Broadbent J."/>
            <person name="Hutkins R."/>
            <person name="O'Sullivan D."/>
            <person name="Steele J."/>
            <person name="Unlu G."/>
            <person name="Saier M."/>
            <person name="Klaenhammer T."/>
            <person name="Richardson P."/>
            <person name="Kozyavkin S."/>
            <person name="Weimer B."/>
            <person name="Mills D."/>
        </authorList>
    </citation>
    <scope>NUCLEOTIDE SEQUENCE [LARGE SCALE GENOMIC DNA]</scope>
    <source>
        <strain evidence="3">ATCC 367 / BCRC 12310 / CIP 105137 / JCM 1170 / LMG 11437 / NCIMB 947 / NCTC 947</strain>
    </source>
</reference>
<dbReference type="Proteomes" id="UP000001652">
    <property type="component" value="Chromosome"/>
</dbReference>
<accession>Q03RE5</accession>
<feature type="region of interest" description="Disordered" evidence="1">
    <location>
        <begin position="52"/>
        <end position="99"/>
    </location>
</feature>
<dbReference type="HOGENOM" id="CLU_2316681_0_0_9"/>
<evidence type="ECO:0000256" key="1">
    <source>
        <dbReference type="SAM" id="MobiDB-lite"/>
    </source>
</evidence>
<organism evidence="2 3">
    <name type="scientific">Levilactobacillus brevis (strain ATCC 367 / BCRC 12310 / CIP 105137 / JCM 1170 / LMG 11437 / NCIMB 947 / NCTC 947)</name>
    <name type="common">Lactobacillus brevis</name>
    <dbReference type="NCBI Taxonomy" id="387344"/>
    <lineage>
        <taxon>Bacteria</taxon>
        <taxon>Bacillati</taxon>
        <taxon>Bacillota</taxon>
        <taxon>Bacilli</taxon>
        <taxon>Lactobacillales</taxon>
        <taxon>Lactobacillaceae</taxon>
        <taxon>Levilactobacillus</taxon>
    </lineage>
</organism>
<gene>
    <name evidence="2" type="ordered locus">LVIS_1095</name>
</gene>
<sequence length="99" mass="9966">MADTSSLTLNVYKKGDLKTVIATGTDTDAKAIVKGLAPGTVVPDGDYVATHTDPAGTLTESDAKDVPGWTVPKQKAPAPTNLVVTPTADGATIAAGTTE</sequence>
<keyword evidence="3" id="KW-1185">Reference proteome</keyword>
<proteinExistence type="predicted"/>
<dbReference type="RefSeq" id="WP_011667857.1">
    <property type="nucleotide sequence ID" value="NC_008497.1"/>
</dbReference>
<evidence type="ECO:0000313" key="3">
    <source>
        <dbReference type="Proteomes" id="UP000001652"/>
    </source>
</evidence>
<dbReference type="STRING" id="387344.LVIS_1095"/>
<dbReference type="AlphaFoldDB" id="Q03RE5"/>
<name>Q03RE5_LEVBA</name>
<feature type="compositionally biased region" description="Low complexity" evidence="1">
    <location>
        <begin position="85"/>
        <end position="99"/>
    </location>
</feature>
<protein>
    <submittedName>
        <fullName evidence="2">Uncharacterized protein</fullName>
    </submittedName>
</protein>